<dbReference type="Proteomes" id="UP001209317">
    <property type="component" value="Unassembled WGS sequence"/>
</dbReference>
<keyword evidence="1" id="KW-0131">Cell cycle</keyword>
<name>A0AAE3LMV4_9BACT</name>
<accession>A0AAE3LMV4</accession>
<keyword evidence="2" id="KW-1185">Reference proteome</keyword>
<dbReference type="AlphaFoldDB" id="A0AAE3LMV4"/>
<dbReference type="SUPFAM" id="SSF53067">
    <property type="entry name" value="Actin-like ATPase domain"/>
    <property type="match status" value="1"/>
</dbReference>
<sequence>MSKIFRLHTGASENIEHWTQINSHLSDNFINSIEDPAGANVATQITSIPSPFARMDLIRTSFRFVNNSRNLDGNTIYHRMVSECFDIAEIFFNIESLKDKIEVIEWNSGISVQHGEIEIETNSDLGKLLHASNPKHKLLGETLKMFLKQDKKAFNFHKLKHIYLLNYIGKGAPDILNIIGGTSPSTMFFSSANNLDYVDINFGNDRMLDLSLYPLKNRSAEFIKYIYAFRIAYDRFPEDFTDIDNYLGYTFEHLDEDLKQEIKQFDRETYETQYAPISVGGDGNNAEILGFRLRAKNTADIDPAANNDFIIDAEKAAHDKLPAILPTEKNNDGLNFMGGKWLDNYHRNVPYFDERALDKRTLPNQNHIQYPYLTVSDFLEPYITRLPFPMDSDKFFDGNYKVTQGEKDHCYLLPVKKAFFDYFTTEKLQGVVSDGKKVLEMEQMLSGVKVTLRIPIQRSKYVTFTRVYNKNQFQDKILQPEESKNQGVIVENQMTVVLYPQLKIEGIDPHYRILVADRDVSPLTRNNEYSIKLYETAIDKGLQPIPVKDVKQRSRKSQNGVSTTYSIVNHTFDFIEVYNRKSTGILIPRFIVKEKEALTKAFKFSIDFGTTNTHIEYNSSTESEPRPFDITEKDIQYTTLHKPGKAMQISLSKLGFGADDLLAIIDEEFMPLIIGENVKYHFPTRTVINDNNKFNENRENYALADFNIPFWYLKEDFKLNSEITGSLKWSNFQDAKLEKRTKAFIEQMMLMIRNKILLNNGSLNKAEIIWLYPSSMESHRLNFFKSQLQKYKHEFFDKDTKINTLTESIAPYWGYAESSSDKPVMNVDIGGGTTDAVVFHENNPVLLTSFHFASSAIFGDAYTENGRNGFINKYEDYILKSLEGIDAHKLVSIYKSLKGRNDNSIELIEFFFSLEDNTELKDKNVNISFSELLTRDEDLKIVFLIFYMAVIYHLAKTMHAKKLPTPRYITFSGNGSKLLRVLSFGADLDNIEELTNIIFSDISGRDAHTRIELILGDKPKEISGKGALKMKADVNSMNKIEDRIKVTLSGTSEDLLLPQASLQYAEILNEDIIDSVIKETNVFFDKFFKWNNEYSYYKHFGVNPAVIERSKIYVREDLKTFLKDGINRKLKNVINKNEDIEETLFFYPATGVLNRLAYKISADAQK</sequence>
<comment type="caution">
    <text evidence="1">The sequence shown here is derived from an EMBL/GenBank/DDBJ whole genome shotgun (WGS) entry which is preliminary data.</text>
</comment>
<proteinExistence type="predicted"/>
<protein>
    <submittedName>
        <fullName evidence="1">Cell division FtsA domain-containing protein</fullName>
    </submittedName>
</protein>
<organism evidence="1 2">
    <name type="scientific">Haoranjiania flava</name>
    <dbReference type="NCBI Taxonomy" id="1856322"/>
    <lineage>
        <taxon>Bacteria</taxon>
        <taxon>Pseudomonadati</taxon>
        <taxon>Bacteroidota</taxon>
        <taxon>Chitinophagia</taxon>
        <taxon>Chitinophagales</taxon>
        <taxon>Chitinophagaceae</taxon>
        <taxon>Haoranjiania</taxon>
    </lineage>
</organism>
<evidence type="ECO:0000313" key="1">
    <source>
        <dbReference type="EMBL" id="MCU7694301.1"/>
    </source>
</evidence>
<dbReference type="InterPro" id="IPR043129">
    <property type="entry name" value="ATPase_NBD"/>
</dbReference>
<evidence type="ECO:0000313" key="2">
    <source>
        <dbReference type="Proteomes" id="UP001209317"/>
    </source>
</evidence>
<keyword evidence="1" id="KW-0132">Cell division</keyword>
<reference evidence="1" key="1">
    <citation type="submission" date="2022-10" db="EMBL/GenBank/DDBJ databases">
        <authorList>
            <person name="Kim H.S."/>
            <person name="Kim J.-S."/>
            <person name="Suh M.K."/>
            <person name="Eom M.K."/>
            <person name="Lee J.-S."/>
        </authorList>
    </citation>
    <scope>NUCLEOTIDE SEQUENCE</scope>
    <source>
        <strain evidence="1">LIP-5</strain>
    </source>
</reference>
<dbReference type="RefSeq" id="WP_263037787.1">
    <property type="nucleotide sequence ID" value="NZ_JAOTPL010000008.1"/>
</dbReference>
<gene>
    <name evidence="1" type="ORF">OD355_07215</name>
</gene>
<dbReference type="GO" id="GO:0051301">
    <property type="term" value="P:cell division"/>
    <property type="evidence" value="ECO:0007669"/>
    <property type="project" value="UniProtKB-KW"/>
</dbReference>
<dbReference type="EMBL" id="JAOTPL010000008">
    <property type="protein sequence ID" value="MCU7694301.1"/>
    <property type="molecule type" value="Genomic_DNA"/>
</dbReference>